<gene>
    <name evidence="8" type="ORF">LIER_06293</name>
</gene>
<sequence length="202" mass="23074">MLARPVTGATLQLNLSMSEHALSIVLIKEEDKVQRPIYNVSRVMRGGKKRYPLTEKLVFALIVAARKLKPYFEAHRVEVVKDQPLRHILENPSRSVLIVKWVIDLREFILRYKPRTSIKAQTLANFMVGFTHGLEEESPEFIDLIEASQEKGSKIEYTLRFTFTATNNEAWYEALANGLTLANALGAEHIHIRTILSCWLAT</sequence>
<comment type="caution">
    <text evidence="8">The sequence shown here is derived from an EMBL/GenBank/DDBJ whole genome shotgun (WGS) entry which is preliminary data.</text>
</comment>
<evidence type="ECO:0000256" key="5">
    <source>
        <dbReference type="ARBA" id="ARBA00022801"/>
    </source>
</evidence>
<evidence type="ECO:0000313" key="9">
    <source>
        <dbReference type="Proteomes" id="UP001454036"/>
    </source>
</evidence>
<keyword evidence="3" id="KW-0540">Nuclease</keyword>
<keyword evidence="2" id="KW-0548">Nucleotidyltransferase</keyword>
<evidence type="ECO:0000256" key="1">
    <source>
        <dbReference type="ARBA" id="ARBA00022679"/>
    </source>
</evidence>
<protein>
    <recommendedName>
        <fullName evidence="7">Reverse transcriptase RNase H-like domain-containing protein</fullName>
    </recommendedName>
</protein>
<dbReference type="AlphaFoldDB" id="A0AAV3P3S5"/>
<keyword evidence="9" id="KW-1185">Reference proteome</keyword>
<evidence type="ECO:0000259" key="7">
    <source>
        <dbReference type="Pfam" id="PF17917"/>
    </source>
</evidence>
<dbReference type="Proteomes" id="UP001454036">
    <property type="component" value="Unassembled WGS sequence"/>
</dbReference>
<name>A0AAV3P3S5_LITER</name>
<dbReference type="GO" id="GO:0003964">
    <property type="term" value="F:RNA-directed DNA polymerase activity"/>
    <property type="evidence" value="ECO:0007669"/>
    <property type="project" value="UniProtKB-KW"/>
</dbReference>
<keyword evidence="6" id="KW-0695">RNA-directed DNA polymerase</keyword>
<evidence type="ECO:0000313" key="8">
    <source>
        <dbReference type="EMBL" id="GAA0146302.1"/>
    </source>
</evidence>
<evidence type="ECO:0000256" key="4">
    <source>
        <dbReference type="ARBA" id="ARBA00022759"/>
    </source>
</evidence>
<dbReference type="EMBL" id="BAABME010000909">
    <property type="protein sequence ID" value="GAA0146302.1"/>
    <property type="molecule type" value="Genomic_DNA"/>
</dbReference>
<proteinExistence type="predicted"/>
<organism evidence="8 9">
    <name type="scientific">Lithospermum erythrorhizon</name>
    <name type="common">Purple gromwell</name>
    <name type="synonym">Lithospermum officinale var. erythrorhizon</name>
    <dbReference type="NCBI Taxonomy" id="34254"/>
    <lineage>
        <taxon>Eukaryota</taxon>
        <taxon>Viridiplantae</taxon>
        <taxon>Streptophyta</taxon>
        <taxon>Embryophyta</taxon>
        <taxon>Tracheophyta</taxon>
        <taxon>Spermatophyta</taxon>
        <taxon>Magnoliopsida</taxon>
        <taxon>eudicotyledons</taxon>
        <taxon>Gunneridae</taxon>
        <taxon>Pentapetalae</taxon>
        <taxon>asterids</taxon>
        <taxon>lamiids</taxon>
        <taxon>Boraginales</taxon>
        <taxon>Boraginaceae</taxon>
        <taxon>Boraginoideae</taxon>
        <taxon>Lithospermeae</taxon>
        <taxon>Lithospermum</taxon>
    </lineage>
</organism>
<keyword evidence="1" id="KW-0808">Transferase</keyword>
<accession>A0AAV3P3S5</accession>
<evidence type="ECO:0000256" key="2">
    <source>
        <dbReference type="ARBA" id="ARBA00022695"/>
    </source>
</evidence>
<dbReference type="SUPFAM" id="SSF56672">
    <property type="entry name" value="DNA/RNA polymerases"/>
    <property type="match status" value="1"/>
</dbReference>
<reference evidence="8 9" key="1">
    <citation type="submission" date="2024-01" db="EMBL/GenBank/DDBJ databases">
        <title>The complete chloroplast genome sequence of Lithospermum erythrorhizon: insights into the phylogenetic relationship among Boraginaceae species and the maternal lineages of purple gromwells.</title>
        <authorList>
            <person name="Okada T."/>
            <person name="Watanabe K."/>
        </authorList>
    </citation>
    <scope>NUCLEOTIDE SEQUENCE [LARGE SCALE GENOMIC DNA]</scope>
</reference>
<evidence type="ECO:0000256" key="6">
    <source>
        <dbReference type="ARBA" id="ARBA00022918"/>
    </source>
</evidence>
<dbReference type="InterPro" id="IPR041373">
    <property type="entry name" value="RT_RNaseH"/>
</dbReference>
<evidence type="ECO:0000256" key="3">
    <source>
        <dbReference type="ARBA" id="ARBA00022722"/>
    </source>
</evidence>
<dbReference type="GO" id="GO:0004519">
    <property type="term" value="F:endonuclease activity"/>
    <property type="evidence" value="ECO:0007669"/>
    <property type="project" value="UniProtKB-KW"/>
</dbReference>
<keyword evidence="5" id="KW-0378">Hydrolase</keyword>
<dbReference type="PANTHER" id="PTHR48475">
    <property type="entry name" value="RIBONUCLEASE H"/>
    <property type="match status" value="1"/>
</dbReference>
<dbReference type="PANTHER" id="PTHR48475:SF2">
    <property type="entry name" value="RIBONUCLEASE H"/>
    <property type="match status" value="1"/>
</dbReference>
<dbReference type="Pfam" id="PF17917">
    <property type="entry name" value="RT_RNaseH"/>
    <property type="match status" value="1"/>
</dbReference>
<keyword evidence="4" id="KW-0255">Endonuclease</keyword>
<dbReference type="GO" id="GO:0016787">
    <property type="term" value="F:hydrolase activity"/>
    <property type="evidence" value="ECO:0007669"/>
    <property type="project" value="UniProtKB-KW"/>
</dbReference>
<feature type="domain" description="Reverse transcriptase RNase H-like" evidence="7">
    <location>
        <begin position="10"/>
        <end position="108"/>
    </location>
</feature>
<dbReference type="InterPro" id="IPR043502">
    <property type="entry name" value="DNA/RNA_pol_sf"/>
</dbReference>